<comment type="catalytic activity">
    <reaction evidence="1 7">
        <text>dTDP-4-dehydro-6-deoxy-alpha-D-glucose = dTDP-4-dehydro-beta-L-rhamnose</text>
        <dbReference type="Rhea" id="RHEA:16969"/>
        <dbReference type="ChEBI" id="CHEBI:57649"/>
        <dbReference type="ChEBI" id="CHEBI:62830"/>
        <dbReference type="EC" id="5.1.3.13"/>
    </reaction>
</comment>
<dbReference type="Proteomes" id="UP001348817">
    <property type="component" value="Chromosome"/>
</dbReference>
<dbReference type="PANTHER" id="PTHR21047">
    <property type="entry name" value="DTDP-6-DEOXY-D-GLUCOSE-3,5 EPIMERASE"/>
    <property type="match status" value="1"/>
</dbReference>
<evidence type="ECO:0000313" key="8">
    <source>
        <dbReference type="EMBL" id="BDD08173.1"/>
    </source>
</evidence>
<dbReference type="SUPFAM" id="SSF51182">
    <property type="entry name" value="RmlC-like cupins"/>
    <property type="match status" value="1"/>
</dbReference>
<comment type="pathway">
    <text evidence="7">Carbohydrate biosynthesis; dTDP-L-rhamnose biosynthesis.</text>
</comment>
<dbReference type="AlphaFoldDB" id="A0AAU9CEC7"/>
<dbReference type="GO" id="GO:0008830">
    <property type="term" value="F:dTDP-4-dehydrorhamnose 3,5-epimerase activity"/>
    <property type="evidence" value="ECO:0007669"/>
    <property type="project" value="UniProtKB-UniRule"/>
</dbReference>
<feature type="active site" description="Proton acceptor" evidence="5">
    <location>
        <position position="61"/>
    </location>
</feature>
<dbReference type="InterPro" id="IPR011051">
    <property type="entry name" value="RmlC_Cupin_sf"/>
</dbReference>
<sequence length="185" mass="20773">MEIIKTGIKGLVEIKPKVFGDERGCFFESFREDALKSAGISEHFVQDNQSFSRKGVVRGLHFQQGEHAQGKLVRVTEGKVLDVAVDLRPESPTFGQHRSVVLDSKSHNMLYVPPGMAHGFATLEDAVFLYKCTAYYNKESEGGILWNDQDLCIDWRIENPVISEKDAVLPTFAQWVANNTQNSRA</sequence>
<dbReference type="KEGG" id="fax:FUAX_06050"/>
<dbReference type="NCBIfam" id="TIGR01221">
    <property type="entry name" value="rmlC"/>
    <property type="match status" value="1"/>
</dbReference>
<evidence type="ECO:0000256" key="1">
    <source>
        <dbReference type="ARBA" id="ARBA00001298"/>
    </source>
</evidence>
<dbReference type="Gene3D" id="2.60.120.10">
    <property type="entry name" value="Jelly Rolls"/>
    <property type="match status" value="1"/>
</dbReference>
<dbReference type="GO" id="GO:0000271">
    <property type="term" value="P:polysaccharide biosynthetic process"/>
    <property type="evidence" value="ECO:0007669"/>
    <property type="project" value="TreeGrafter"/>
</dbReference>
<evidence type="ECO:0000256" key="5">
    <source>
        <dbReference type="PIRSR" id="PIRSR600888-1"/>
    </source>
</evidence>
<evidence type="ECO:0000256" key="6">
    <source>
        <dbReference type="PIRSR" id="PIRSR600888-3"/>
    </source>
</evidence>
<name>A0AAU9CEC7_9BACT</name>
<dbReference type="EMBL" id="AP025314">
    <property type="protein sequence ID" value="BDD08173.1"/>
    <property type="molecule type" value="Genomic_DNA"/>
</dbReference>
<comment type="similarity">
    <text evidence="7">Belongs to the dTDP-4-dehydrorhamnose 3,5-epimerase family.</text>
</comment>
<dbReference type="InterPro" id="IPR000888">
    <property type="entry name" value="RmlC-like"/>
</dbReference>
<proteinExistence type="inferred from homology"/>
<gene>
    <name evidence="8" type="primary">rmlC</name>
    <name evidence="8" type="ORF">FUAX_06050</name>
</gene>
<feature type="site" description="Participates in a stacking interaction with the thymidine ring of dTDP-4-oxo-6-deoxyglucose" evidence="6">
    <location>
        <position position="136"/>
    </location>
</feature>
<reference evidence="8 9" key="1">
    <citation type="submission" date="2021-12" db="EMBL/GenBank/DDBJ databases">
        <title>Genome sequencing of bacteria with rrn-lacking chromosome and rrn-plasmid.</title>
        <authorList>
            <person name="Anda M."/>
            <person name="Iwasaki W."/>
        </authorList>
    </citation>
    <scope>NUCLEOTIDE SEQUENCE [LARGE SCALE GENOMIC DNA]</scope>
    <source>
        <strain evidence="8 9">DSM 100852</strain>
    </source>
</reference>
<dbReference type="CDD" id="cd00438">
    <property type="entry name" value="cupin_RmlC"/>
    <property type="match status" value="1"/>
</dbReference>
<dbReference type="Pfam" id="PF00908">
    <property type="entry name" value="dTDP_sugar_isom"/>
    <property type="match status" value="1"/>
</dbReference>
<dbReference type="RefSeq" id="WP_338393450.1">
    <property type="nucleotide sequence ID" value="NZ_AP025314.1"/>
</dbReference>
<evidence type="ECO:0000256" key="7">
    <source>
        <dbReference type="RuleBase" id="RU364069"/>
    </source>
</evidence>
<evidence type="ECO:0000256" key="4">
    <source>
        <dbReference type="ARBA" id="ARBA00019595"/>
    </source>
</evidence>
<feature type="active site" description="Proton donor" evidence="5">
    <location>
        <position position="130"/>
    </location>
</feature>
<dbReference type="GO" id="GO:0019305">
    <property type="term" value="P:dTDP-rhamnose biosynthetic process"/>
    <property type="evidence" value="ECO:0007669"/>
    <property type="project" value="UniProtKB-UniRule"/>
</dbReference>
<dbReference type="InterPro" id="IPR014710">
    <property type="entry name" value="RmlC-like_jellyroll"/>
</dbReference>
<comment type="function">
    <text evidence="2 7">Catalyzes the epimerization of the C3' and C5'positions of dTDP-6-deoxy-D-xylo-4-hexulose, forming dTDP-6-deoxy-L-lyxo-4-hexulose.</text>
</comment>
<dbReference type="EC" id="5.1.3.13" evidence="3 7"/>
<keyword evidence="7" id="KW-0413">Isomerase</keyword>
<evidence type="ECO:0000256" key="2">
    <source>
        <dbReference type="ARBA" id="ARBA00001997"/>
    </source>
</evidence>
<keyword evidence="9" id="KW-1185">Reference proteome</keyword>
<dbReference type="PANTHER" id="PTHR21047:SF2">
    <property type="entry name" value="THYMIDINE DIPHOSPHO-4-KETO-RHAMNOSE 3,5-EPIMERASE"/>
    <property type="match status" value="1"/>
</dbReference>
<evidence type="ECO:0000256" key="3">
    <source>
        <dbReference type="ARBA" id="ARBA00012098"/>
    </source>
</evidence>
<accession>A0AAU9CEC7</accession>
<organism evidence="8 9">
    <name type="scientific">Fulvitalea axinellae</name>
    <dbReference type="NCBI Taxonomy" id="1182444"/>
    <lineage>
        <taxon>Bacteria</taxon>
        <taxon>Pseudomonadati</taxon>
        <taxon>Bacteroidota</taxon>
        <taxon>Cytophagia</taxon>
        <taxon>Cytophagales</taxon>
        <taxon>Persicobacteraceae</taxon>
        <taxon>Fulvitalea</taxon>
    </lineage>
</organism>
<evidence type="ECO:0000313" key="9">
    <source>
        <dbReference type="Proteomes" id="UP001348817"/>
    </source>
</evidence>
<protein>
    <recommendedName>
        <fullName evidence="4 7">dTDP-4-dehydrorhamnose 3,5-epimerase</fullName>
        <ecNumber evidence="3 7">5.1.3.13</ecNumber>
    </recommendedName>
    <alternativeName>
        <fullName evidence="7">Thymidine diphospho-4-keto-rhamnose 3,5-epimerase</fullName>
    </alternativeName>
</protein>
<comment type="subunit">
    <text evidence="7">Homodimer.</text>
</comment>
<dbReference type="GO" id="GO:0005829">
    <property type="term" value="C:cytosol"/>
    <property type="evidence" value="ECO:0007669"/>
    <property type="project" value="TreeGrafter"/>
</dbReference>